<name>A0A1R3VGT8_9HYPH</name>
<sequence length="68" mass="7922">MREGFCGRRSAKRRREAVWIPVYQYTGWIDFDKGKAWTLLTKRIHPTHHFDSGIIEIRPSVGDHVNGA</sequence>
<organism evidence="1 2">
    <name type="scientific">Mesorhizobium prunaredense</name>
    <dbReference type="NCBI Taxonomy" id="1631249"/>
    <lineage>
        <taxon>Bacteria</taxon>
        <taxon>Pseudomonadati</taxon>
        <taxon>Pseudomonadota</taxon>
        <taxon>Alphaproteobacteria</taxon>
        <taxon>Hyphomicrobiales</taxon>
        <taxon>Phyllobacteriaceae</taxon>
        <taxon>Mesorhizobium</taxon>
    </lineage>
</organism>
<proteinExistence type="predicted"/>
<dbReference type="EMBL" id="FTPD01000045">
    <property type="protein sequence ID" value="SIT58483.1"/>
    <property type="molecule type" value="Genomic_DNA"/>
</dbReference>
<dbReference type="Proteomes" id="UP000188388">
    <property type="component" value="Unassembled WGS sequence"/>
</dbReference>
<gene>
    <name evidence="1" type="ORF">BQ8794_50585</name>
</gene>
<dbReference type="AlphaFoldDB" id="A0A1R3VGT8"/>
<protein>
    <submittedName>
        <fullName evidence="1">Uncharacterized protein</fullName>
    </submittedName>
</protein>
<reference evidence="2" key="1">
    <citation type="submission" date="2017-01" db="EMBL/GenBank/DDBJ databases">
        <authorList>
            <person name="Brunel B."/>
        </authorList>
    </citation>
    <scope>NUCLEOTIDE SEQUENCE [LARGE SCALE GENOMIC DNA]</scope>
</reference>
<keyword evidence="2" id="KW-1185">Reference proteome</keyword>
<accession>A0A1R3VGT8</accession>
<dbReference type="STRING" id="1631249.BQ8794_50585"/>
<evidence type="ECO:0000313" key="2">
    <source>
        <dbReference type="Proteomes" id="UP000188388"/>
    </source>
</evidence>
<evidence type="ECO:0000313" key="1">
    <source>
        <dbReference type="EMBL" id="SIT58483.1"/>
    </source>
</evidence>